<dbReference type="EMBL" id="CADIKL010000015">
    <property type="protein sequence ID" value="CAB3791710.1"/>
    <property type="molecule type" value="Genomic_DNA"/>
</dbReference>
<evidence type="ECO:0000313" key="3">
    <source>
        <dbReference type="Proteomes" id="UP000494119"/>
    </source>
</evidence>
<sequence length="189" mass="20869">MFSGQPGKRHDLRKRTAPRECGQGGQQGRAKKTKDATGPGMYRPPGSGFSSEGPWVRPLLRKRSACPVRCISNLEGDPVKISDPRMLSINLPIPQPRVFSDIDDYIDASQLMKTTQRARKTLEISANWGIERGRGPPDACLAAVWGNGFPIRKSGFLEKIAAAPYRLYLLSSQIILTDYPITSTVTPHH</sequence>
<name>A0A6J5G452_9BURK</name>
<organism evidence="2 3">
    <name type="scientific">Paraburkholderia caffeinitolerans</name>
    <dbReference type="NCBI Taxonomy" id="1723730"/>
    <lineage>
        <taxon>Bacteria</taxon>
        <taxon>Pseudomonadati</taxon>
        <taxon>Pseudomonadota</taxon>
        <taxon>Betaproteobacteria</taxon>
        <taxon>Burkholderiales</taxon>
        <taxon>Burkholderiaceae</taxon>
        <taxon>Paraburkholderia</taxon>
    </lineage>
</organism>
<protein>
    <submittedName>
        <fullName evidence="2">Uncharacterized protein</fullName>
    </submittedName>
</protein>
<accession>A0A6J5G452</accession>
<dbReference type="Proteomes" id="UP000494119">
    <property type="component" value="Unassembled WGS sequence"/>
</dbReference>
<dbReference type="AlphaFoldDB" id="A0A6J5G452"/>
<evidence type="ECO:0000256" key="1">
    <source>
        <dbReference type="SAM" id="MobiDB-lite"/>
    </source>
</evidence>
<proteinExistence type="predicted"/>
<keyword evidence="3" id="KW-1185">Reference proteome</keyword>
<evidence type="ECO:0000313" key="2">
    <source>
        <dbReference type="EMBL" id="CAB3791710.1"/>
    </source>
</evidence>
<gene>
    <name evidence="2" type="ORF">LMG28688_03359</name>
</gene>
<feature type="region of interest" description="Disordered" evidence="1">
    <location>
        <begin position="1"/>
        <end position="54"/>
    </location>
</feature>
<reference evidence="2 3" key="1">
    <citation type="submission" date="2020-04" db="EMBL/GenBank/DDBJ databases">
        <authorList>
            <person name="De Canck E."/>
        </authorList>
    </citation>
    <scope>NUCLEOTIDE SEQUENCE [LARGE SCALE GENOMIC DNA]</scope>
    <source>
        <strain evidence="2 3">LMG 28688</strain>
    </source>
</reference>